<dbReference type="PANTHER" id="PTHR30146:SF138">
    <property type="entry name" value="TRANSCRIPTIONAL REGULATORY PROTEIN"/>
    <property type="match status" value="1"/>
</dbReference>
<keyword evidence="6" id="KW-1185">Reference proteome</keyword>
<keyword evidence="3" id="KW-0804">Transcription</keyword>
<evidence type="ECO:0000256" key="3">
    <source>
        <dbReference type="ARBA" id="ARBA00023163"/>
    </source>
</evidence>
<dbReference type="Pfam" id="PF13377">
    <property type="entry name" value="Peripla_BP_3"/>
    <property type="match status" value="1"/>
</dbReference>
<dbReference type="KEGG" id="apre:CNX65_25355"/>
<gene>
    <name evidence="5" type="ORF">CNX65_25355</name>
</gene>
<dbReference type="CDD" id="cd01392">
    <property type="entry name" value="HTH_LacI"/>
    <property type="match status" value="1"/>
</dbReference>
<evidence type="ECO:0000256" key="1">
    <source>
        <dbReference type="ARBA" id="ARBA00023015"/>
    </source>
</evidence>
<protein>
    <submittedName>
        <fullName evidence="5">LacI family transcriptional regulator</fullName>
    </submittedName>
</protein>
<dbReference type="Proteomes" id="UP000218505">
    <property type="component" value="Chromosome"/>
</dbReference>
<keyword evidence="2" id="KW-0238">DNA-binding</keyword>
<dbReference type="GO" id="GO:0003700">
    <property type="term" value="F:DNA-binding transcription factor activity"/>
    <property type="evidence" value="ECO:0007669"/>
    <property type="project" value="TreeGrafter"/>
</dbReference>
<proteinExistence type="predicted"/>
<dbReference type="PROSITE" id="PS50932">
    <property type="entry name" value="HTH_LACI_2"/>
    <property type="match status" value="1"/>
</dbReference>
<dbReference type="CDD" id="cd06267">
    <property type="entry name" value="PBP1_LacI_sugar_binding-like"/>
    <property type="match status" value="1"/>
</dbReference>
<dbReference type="GO" id="GO:0000976">
    <property type="term" value="F:transcription cis-regulatory region binding"/>
    <property type="evidence" value="ECO:0007669"/>
    <property type="project" value="TreeGrafter"/>
</dbReference>
<keyword evidence="1" id="KW-0805">Transcription regulation</keyword>
<dbReference type="Gene3D" id="1.10.260.40">
    <property type="entry name" value="lambda repressor-like DNA-binding domains"/>
    <property type="match status" value="1"/>
</dbReference>
<organism evidence="5 6">
    <name type="scientific">Actinosynnema pretiosum</name>
    <dbReference type="NCBI Taxonomy" id="42197"/>
    <lineage>
        <taxon>Bacteria</taxon>
        <taxon>Bacillati</taxon>
        <taxon>Actinomycetota</taxon>
        <taxon>Actinomycetes</taxon>
        <taxon>Pseudonocardiales</taxon>
        <taxon>Pseudonocardiaceae</taxon>
        <taxon>Actinosynnema</taxon>
    </lineage>
</organism>
<dbReference type="AlphaFoldDB" id="A0A290ZAX9"/>
<dbReference type="Gene3D" id="3.40.50.2300">
    <property type="match status" value="2"/>
</dbReference>
<evidence type="ECO:0000256" key="2">
    <source>
        <dbReference type="ARBA" id="ARBA00023125"/>
    </source>
</evidence>
<dbReference type="SUPFAM" id="SSF53822">
    <property type="entry name" value="Periplasmic binding protein-like I"/>
    <property type="match status" value="1"/>
</dbReference>
<evidence type="ECO:0000313" key="6">
    <source>
        <dbReference type="Proteomes" id="UP000218505"/>
    </source>
</evidence>
<evidence type="ECO:0000313" key="5">
    <source>
        <dbReference type="EMBL" id="ATE56190.1"/>
    </source>
</evidence>
<dbReference type="Pfam" id="PF00356">
    <property type="entry name" value="LacI"/>
    <property type="match status" value="1"/>
</dbReference>
<dbReference type="RefSeq" id="WP_096496011.1">
    <property type="nucleotide sequence ID" value="NZ_CP023445.1"/>
</dbReference>
<accession>A0A290ZAX9</accession>
<dbReference type="SMART" id="SM00354">
    <property type="entry name" value="HTH_LACI"/>
    <property type="match status" value="1"/>
</dbReference>
<evidence type="ECO:0000259" key="4">
    <source>
        <dbReference type="PROSITE" id="PS50932"/>
    </source>
</evidence>
<name>A0A290ZAX9_9PSEU</name>
<dbReference type="PANTHER" id="PTHR30146">
    <property type="entry name" value="LACI-RELATED TRANSCRIPTIONAL REPRESSOR"/>
    <property type="match status" value="1"/>
</dbReference>
<sequence length="326" mass="34110">MPVTTRPVTIRDVARQAQVSVSTVSRALTAPELVRAETRVRVLEVAHRLGYQPNPAARSLITGRTGNLGIVVPDLGNPFYPGVMRGAQASARESGRSVFFCDSGGSARQEAALVRSLAPQVDGLVLCSPLTGGAELAELVALRTTVLLNRPLPGVSSVLMDSRSGAEAALARLARLGHRRCAYLGGPDESWTNGERLAGLRSGAGEHGVELRALGPFPPSFAGGELGADEALGTGVTALVAYNDLMALGALQRLRERGVTVPDRMAVIGFDDLLYSAVCHPSLTTVALPMEEGGRAAVRELLARLAGEPPSTRVLPTSLRVRASTG</sequence>
<dbReference type="PROSITE" id="PS00356">
    <property type="entry name" value="HTH_LACI_1"/>
    <property type="match status" value="1"/>
</dbReference>
<dbReference type="InterPro" id="IPR028082">
    <property type="entry name" value="Peripla_BP_I"/>
</dbReference>
<dbReference type="InterPro" id="IPR000843">
    <property type="entry name" value="HTH_LacI"/>
</dbReference>
<dbReference type="SUPFAM" id="SSF47413">
    <property type="entry name" value="lambda repressor-like DNA-binding domains"/>
    <property type="match status" value="1"/>
</dbReference>
<dbReference type="InterPro" id="IPR046335">
    <property type="entry name" value="LacI/GalR-like_sensor"/>
</dbReference>
<feature type="domain" description="HTH lacI-type" evidence="4">
    <location>
        <begin position="8"/>
        <end position="62"/>
    </location>
</feature>
<dbReference type="EMBL" id="CP023445">
    <property type="protein sequence ID" value="ATE56190.1"/>
    <property type="molecule type" value="Genomic_DNA"/>
</dbReference>
<reference evidence="5" key="1">
    <citation type="submission" date="2017-09" db="EMBL/GenBank/DDBJ databases">
        <title>Complete Genome Sequence of ansamitocin-producing Bacterium Actinosynnema pretiosum X47.</title>
        <authorList>
            <person name="Cao G."/>
            <person name="Zong G."/>
            <person name="Zhong C."/>
            <person name="Fu J."/>
        </authorList>
    </citation>
    <scope>NUCLEOTIDE SEQUENCE [LARGE SCALE GENOMIC DNA]</scope>
    <source>
        <strain evidence="5">X47</strain>
    </source>
</reference>
<dbReference type="InterPro" id="IPR010982">
    <property type="entry name" value="Lambda_DNA-bd_dom_sf"/>
</dbReference>